<dbReference type="PANTHER" id="PTHR40074:SF2">
    <property type="entry name" value="O-ACETYLTRANSFERASE WECH"/>
    <property type="match status" value="1"/>
</dbReference>
<feature type="domain" description="Acyltransferase 3" evidence="8">
    <location>
        <begin position="18"/>
        <end position="230"/>
    </location>
</feature>
<feature type="transmembrane region" description="Helical" evidence="7">
    <location>
        <begin position="21"/>
        <end position="38"/>
    </location>
</feature>
<keyword evidence="9" id="KW-0012">Acyltransferase</keyword>
<organism evidence="9 10">
    <name type="scientific">Acetatifactor muris</name>
    <dbReference type="NCBI Taxonomy" id="879566"/>
    <lineage>
        <taxon>Bacteria</taxon>
        <taxon>Bacillati</taxon>
        <taxon>Bacillota</taxon>
        <taxon>Clostridia</taxon>
        <taxon>Lachnospirales</taxon>
        <taxon>Lachnospiraceae</taxon>
        <taxon>Acetatifactor</taxon>
    </lineage>
</organism>
<feature type="transmembrane region" description="Helical" evidence="7">
    <location>
        <begin position="180"/>
        <end position="199"/>
    </location>
</feature>
<evidence type="ECO:0000256" key="2">
    <source>
        <dbReference type="ARBA" id="ARBA00007400"/>
    </source>
</evidence>
<evidence type="ECO:0000256" key="3">
    <source>
        <dbReference type="ARBA" id="ARBA00022475"/>
    </source>
</evidence>
<feature type="transmembrane region" description="Helical" evidence="7">
    <location>
        <begin position="205"/>
        <end position="222"/>
    </location>
</feature>
<dbReference type="AlphaFoldDB" id="A0A2K4ZA86"/>
<evidence type="ECO:0000256" key="5">
    <source>
        <dbReference type="ARBA" id="ARBA00022989"/>
    </source>
</evidence>
<keyword evidence="4 7" id="KW-0812">Transmembrane</keyword>
<dbReference type="GO" id="GO:0005886">
    <property type="term" value="C:plasma membrane"/>
    <property type="evidence" value="ECO:0007669"/>
    <property type="project" value="UniProtKB-SubCell"/>
</dbReference>
<dbReference type="Pfam" id="PF01757">
    <property type="entry name" value="Acyl_transf_3"/>
    <property type="match status" value="1"/>
</dbReference>
<accession>A0A2K4ZA86</accession>
<evidence type="ECO:0000313" key="9">
    <source>
        <dbReference type="EMBL" id="SOY27373.1"/>
    </source>
</evidence>
<evidence type="ECO:0000256" key="6">
    <source>
        <dbReference type="ARBA" id="ARBA00023136"/>
    </source>
</evidence>
<dbReference type="EMBL" id="OFSM01000001">
    <property type="protein sequence ID" value="SOY27373.1"/>
    <property type="molecule type" value="Genomic_DNA"/>
</dbReference>
<comment type="subcellular location">
    <subcellularLocation>
        <location evidence="1">Cell membrane</location>
        <topology evidence="1">Multi-pass membrane protein</topology>
    </subcellularLocation>
</comment>
<name>A0A2K4ZA86_9FIRM</name>
<dbReference type="RefSeq" id="WP_103237513.1">
    <property type="nucleotide sequence ID" value="NZ_JANJZD010000008.1"/>
</dbReference>
<dbReference type="PANTHER" id="PTHR40074">
    <property type="entry name" value="O-ACETYLTRANSFERASE WECH"/>
    <property type="match status" value="1"/>
</dbReference>
<evidence type="ECO:0000259" key="8">
    <source>
        <dbReference type="Pfam" id="PF01757"/>
    </source>
</evidence>
<evidence type="ECO:0000256" key="1">
    <source>
        <dbReference type="ARBA" id="ARBA00004651"/>
    </source>
</evidence>
<feature type="transmembrane region" description="Helical" evidence="7">
    <location>
        <begin position="147"/>
        <end position="168"/>
    </location>
</feature>
<dbReference type="GO" id="GO:0016413">
    <property type="term" value="F:O-acetyltransferase activity"/>
    <property type="evidence" value="ECO:0007669"/>
    <property type="project" value="TreeGrafter"/>
</dbReference>
<keyword evidence="6 7" id="KW-0472">Membrane</keyword>
<comment type="similarity">
    <text evidence="2">Belongs to the acyltransferase 3 family.</text>
</comment>
<gene>
    <name evidence="9" type="ORF">AMURIS_00077</name>
</gene>
<feature type="transmembrane region" description="Helical" evidence="7">
    <location>
        <begin position="94"/>
        <end position="114"/>
    </location>
</feature>
<feature type="transmembrane region" description="Helical" evidence="7">
    <location>
        <begin position="50"/>
        <end position="73"/>
    </location>
</feature>
<dbReference type="Proteomes" id="UP000236311">
    <property type="component" value="Unassembled WGS sequence"/>
</dbReference>
<dbReference type="InterPro" id="IPR002656">
    <property type="entry name" value="Acyl_transf_3_dom"/>
</dbReference>
<proteinExistence type="inferred from homology"/>
<keyword evidence="5 7" id="KW-1133">Transmembrane helix</keyword>
<evidence type="ECO:0000313" key="10">
    <source>
        <dbReference type="Proteomes" id="UP000236311"/>
    </source>
</evidence>
<keyword evidence="9" id="KW-0808">Transferase</keyword>
<evidence type="ECO:0000256" key="4">
    <source>
        <dbReference type="ARBA" id="ARBA00022692"/>
    </source>
</evidence>
<evidence type="ECO:0000256" key="7">
    <source>
        <dbReference type="SAM" id="Phobius"/>
    </source>
</evidence>
<reference evidence="9 10" key="1">
    <citation type="submission" date="2018-01" db="EMBL/GenBank/DDBJ databases">
        <authorList>
            <person name="Gaut B.S."/>
            <person name="Morton B.R."/>
            <person name="Clegg M.T."/>
            <person name="Duvall M.R."/>
        </authorList>
    </citation>
    <scope>NUCLEOTIDE SEQUENCE [LARGE SCALE GENOMIC DNA]</scope>
    <source>
        <strain evidence="9">GP69</strain>
    </source>
</reference>
<protein>
    <submittedName>
        <fullName evidence="9">Acyltransferase family protein</fullName>
    </submittedName>
</protein>
<sequence>MPPYDKKVPCASIKTYYANYDMIRCFAFILVLLQHFFAECLRAGIVIPQYASWLIGRAITMGNVGSALFFLLSGSLLWLNHKRDNWKSFYKSQLFKLYLPIWVSYLFFAIIYFAKEGVLWDISVGQIIFPLLGGNHFVEPINNKFGYIPLNLVGEWFTSIIIILYIAYPILRWMFKSQKRIFFTLIIFIVFFANFYYPILLYQDGHISVTIGFFYFWIGMYCEEYKERLSKI</sequence>
<dbReference type="GO" id="GO:0009246">
    <property type="term" value="P:enterobacterial common antigen biosynthetic process"/>
    <property type="evidence" value="ECO:0007669"/>
    <property type="project" value="TreeGrafter"/>
</dbReference>
<keyword evidence="3" id="KW-1003">Cell membrane</keyword>
<keyword evidence="10" id="KW-1185">Reference proteome</keyword>